<dbReference type="Pfam" id="PF05638">
    <property type="entry name" value="T6SS_HCP"/>
    <property type="match status" value="1"/>
</dbReference>
<gene>
    <name evidence="1" type="primary">hcp</name>
    <name evidence="1" type="ORF">HYR64_03315</name>
</gene>
<dbReference type="SUPFAM" id="SSF141452">
    <property type="entry name" value="Hcp1-like"/>
    <property type="match status" value="1"/>
</dbReference>
<reference evidence="1" key="1">
    <citation type="submission" date="2020-07" db="EMBL/GenBank/DDBJ databases">
        <title>Huge and variable diversity of episymbiotic CPR bacteria and DPANN archaea in groundwater ecosystems.</title>
        <authorList>
            <person name="He C.Y."/>
            <person name="Keren R."/>
            <person name="Whittaker M."/>
            <person name="Farag I.F."/>
            <person name="Doudna J."/>
            <person name="Cate J.H.D."/>
            <person name="Banfield J.F."/>
        </authorList>
    </citation>
    <scope>NUCLEOTIDE SEQUENCE</scope>
    <source>
        <strain evidence="1">NC_groundwater_17_Pr7_B-0.1um_64_12</strain>
    </source>
</reference>
<dbReference type="NCBIfam" id="TIGR03344">
    <property type="entry name" value="VI_effect_Hcp1"/>
    <property type="match status" value="1"/>
</dbReference>
<dbReference type="InterPro" id="IPR008514">
    <property type="entry name" value="T6SS_Hcp"/>
</dbReference>
<evidence type="ECO:0000313" key="1">
    <source>
        <dbReference type="EMBL" id="MBI1756117.1"/>
    </source>
</evidence>
<organism evidence="1 2">
    <name type="scientific">Fimbriimonas ginsengisoli</name>
    <dbReference type="NCBI Taxonomy" id="1005039"/>
    <lineage>
        <taxon>Bacteria</taxon>
        <taxon>Bacillati</taxon>
        <taxon>Armatimonadota</taxon>
        <taxon>Fimbriimonadia</taxon>
        <taxon>Fimbriimonadales</taxon>
        <taxon>Fimbriimonadaceae</taxon>
        <taxon>Fimbriimonas</taxon>
    </lineage>
</organism>
<dbReference type="AlphaFoldDB" id="A0A931PU32"/>
<dbReference type="PANTHER" id="PTHR34319">
    <property type="entry name" value="MAJOR EXPORTED PROTEIN"/>
    <property type="match status" value="1"/>
</dbReference>
<protein>
    <submittedName>
        <fullName evidence="1">Type VI secretion system tube protein Hcp</fullName>
    </submittedName>
</protein>
<accession>A0A931PU32</accession>
<dbReference type="EMBL" id="JACOSL010000022">
    <property type="protein sequence ID" value="MBI1756117.1"/>
    <property type="molecule type" value="Genomic_DNA"/>
</dbReference>
<dbReference type="Gene3D" id="2.30.110.20">
    <property type="entry name" value="Hcp1-like"/>
    <property type="match status" value="1"/>
</dbReference>
<comment type="caution">
    <text evidence="1">The sequence shown here is derived from an EMBL/GenBank/DDBJ whole genome shotgun (WGS) entry which is preliminary data.</text>
</comment>
<dbReference type="InterPro" id="IPR052947">
    <property type="entry name" value="T6SS_Hcp1_domain"/>
</dbReference>
<dbReference type="PANTHER" id="PTHR34319:SF7">
    <property type="entry name" value="HNH ENDONUCLEASE DOMAIN-CONTAINING PROTEIN"/>
    <property type="match status" value="1"/>
</dbReference>
<proteinExistence type="predicted"/>
<name>A0A931PU32_FIMGI</name>
<sequence>MKIHAIAAAAAIFGVLQGAFALGVGPVGGNAYVTIVGATSGKFKGEGGSRNPDAAEILSVSYELRSPRDLATGQASGKRQHQPLKIVKEWGAMSPQIMQALVTNEVLKAVVIEQWRPATAGGSSTLHGTIILTDATVSDVRLFGKEDGTIYEEVSFTFQKISWNHALGKTSATDNWVNSR</sequence>
<dbReference type="Proteomes" id="UP000727962">
    <property type="component" value="Unassembled WGS sequence"/>
</dbReference>
<dbReference type="InterPro" id="IPR036624">
    <property type="entry name" value="Hcp1-lik_sf"/>
</dbReference>
<evidence type="ECO:0000313" key="2">
    <source>
        <dbReference type="Proteomes" id="UP000727962"/>
    </source>
</evidence>